<feature type="domain" description="Radical SAM core" evidence="11">
    <location>
        <begin position="14"/>
        <end position="291"/>
    </location>
</feature>
<evidence type="ECO:0000256" key="7">
    <source>
        <dbReference type="ARBA" id="ARBA00023004"/>
    </source>
</evidence>
<dbReference type="InterPro" id="IPR001989">
    <property type="entry name" value="Radical_activat_CS"/>
</dbReference>
<dbReference type="GO" id="GO:0051539">
    <property type="term" value="F:4 iron, 4 sulfur cluster binding"/>
    <property type="evidence" value="ECO:0007669"/>
    <property type="project" value="UniProtKB-KW"/>
</dbReference>
<comment type="cofactor">
    <cofactor evidence="1">
        <name>[4Fe-4S] cluster</name>
        <dbReference type="ChEBI" id="CHEBI:49883"/>
    </cofactor>
</comment>
<name>A0A9D1WIL6_9FIRM</name>
<sequence>MKGRIFNIQRFSVHDGPGIRTTVFFKGCNLRCQWCHNPESYQPEIQLQYFADKCIHCGMCEQVCPAGVRIVDNRRIGLENCILCRKCESVCMQDAIKVSGYEIGTEELLAVVKRDRRYYDNSGGGLTVSGGEPMLQWKFLQEFLPLVKEEGISTALDTAGNLPWECYEAILPFVDLVLLDLKIMDRELHRKYTGVYNDRILDNAEKMMKRGVRLHIRVPLMAGINDTEENADALFAFVKEYPNVEEIRLLPYHTMGLEKAKSLGMDAPVFQKPEQARLEALKARMDARAVF</sequence>
<dbReference type="NCBIfam" id="TIGR02494">
    <property type="entry name" value="PFLE_PFLC"/>
    <property type="match status" value="1"/>
</dbReference>
<dbReference type="InterPro" id="IPR012839">
    <property type="entry name" value="Organic_radical_activase"/>
</dbReference>
<dbReference type="PROSITE" id="PS01087">
    <property type="entry name" value="RADICAL_ACTIVATING"/>
    <property type="match status" value="1"/>
</dbReference>
<dbReference type="InterPro" id="IPR040074">
    <property type="entry name" value="BssD/PflA/YjjW"/>
</dbReference>
<evidence type="ECO:0000256" key="9">
    <source>
        <dbReference type="ARBA" id="ARBA00047365"/>
    </source>
</evidence>
<comment type="caution">
    <text evidence="12">The sequence shown here is derived from an EMBL/GenBank/DDBJ whole genome shotgun (WGS) entry which is preliminary data.</text>
</comment>
<organism evidence="12 13">
    <name type="scientific">Candidatus Blautia gallistercoris</name>
    <dbReference type="NCBI Taxonomy" id="2838490"/>
    <lineage>
        <taxon>Bacteria</taxon>
        <taxon>Bacillati</taxon>
        <taxon>Bacillota</taxon>
        <taxon>Clostridia</taxon>
        <taxon>Lachnospirales</taxon>
        <taxon>Lachnospiraceae</taxon>
        <taxon>Blautia</taxon>
    </lineage>
</organism>
<evidence type="ECO:0000256" key="4">
    <source>
        <dbReference type="ARBA" id="ARBA00022691"/>
    </source>
</evidence>
<dbReference type="InterPro" id="IPR058240">
    <property type="entry name" value="rSAM_sf"/>
</dbReference>
<evidence type="ECO:0000256" key="1">
    <source>
        <dbReference type="ARBA" id="ARBA00001966"/>
    </source>
</evidence>
<dbReference type="GO" id="GO:0046872">
    <property type="term" value="F:metal ion binding"/>
    <property type="evidence" value="ECO:0007669"/>
    <property type="project" value="UniProtKB-KW"/>
</dbReference>
<evidence type="ECO:0000256" key="5">
    <source>
        <dbReference type="ARBA" id="ARBA00022723"/>
    </source>
</evidence>
<evidence type="ECO:0000256" key="8">
    <source>
        <dbReference type="ARBA" id="ARBA00023014"/>
    </source>
</evidence>
<dbReference type="Pfam" id="PF04055">
    <property type="entry name" value="Radical_SAM"/>
    <property type="match status" value="1"/>
</dbReference>
<dbReference type="SFLD" id="SFLDG01066">
    <property type="entry name" value="organic_radical-activating_enz"/>
    <property type="match status" value="1"/>
</dbReference>
<dbReference type="SUPFAM" id="SSF54862">
    <property type="entry name" value="4Fe-4S ferredoxins"/>
    <property type="match status" value="1"/>
</dbReference>
<feature type="domain" description="4Fe-4S ferredoxin-type" evidence="10">
    <location>
        <begin position="45"/>
        <end position="74"/>
    </location>
</feature>
<evidence type="ECO:0000259" key="10">
    <source>
        <dbReference type="PROSITE" id="PS51379"/>
    </source>
</evidence>
<dbReference type="PROSITE" id="PS51918">
    <property type="entry name" value="RADICAL_SAM"/>
    <property type="match status" value="1"/>
</dbReference>
<dbReference type="PIRSF" id="PIRSF000371">
    <property type="entry name" value="PFL_act_enz"/>
    <property type="match status" value="1"/>
</dbReference>
<reference evidence="12" key="2">
    <citation type="submission" date="2021-04" db="EMBL/GenBank/DDBJ databases">
        <authorList>
            <person name="Gilroy R."/>
        </authorList>
    </citation>
    <scope>NUCLEOTIDE SEQUENCE</scope>
    <source>
        <strain evidence="12">ChiSjej1B19-8411</strain>
    </source>
</reference>
<dbReference type="InterPro" id="IPR017896">
    <property type="entry name" value="4Fe4S_Fe-S-bd"/>
</dbReference>
<keyword evidence="5" id="KW-0479">Metal-binding</keyword>
<keyword evidence="3" id="KW-0004">4Fe-4S</keyword>
<dbReference type="AlphaFoldDB" id="A0A9D1WIL6"/>
<reference evidence="12" key="1">
    <citation type="journal article" date="2021" name="PeerJ">
        <title>Extensive microbial diversity within the chicken gut microbiome revealed by metagenomics and culture.</title>
        <authorList>
            <person name="Gilroy R."/>
            <person name="Ravi A."/>
            <person name="Getino M."/>
            <person name="Pursley I."/>
            <person name="Horton D.L."/>
            <person name="Alikhan N.F."/>
            <person name="Baker D."/>
            <person name="Gharbi K."/>
            <person name="Hall N."/>
            <person name="Watson M."/>
            <person name="Adriaenssens E.M."/>
            <person name="Foster-Nyarko E."/>
            <person name="Jarju S."/>
            <person name="Secka A."/>
            <person name="Antonio M."/>
            <person name="Oren A."/>
            <person name="Chaudhuri R.R."/>
            <person name="La Ragione R."/>
            <person name="Hildebrand F."/>
            <person name="Pallen M.J."/>
        </authorList>
    </citation>
    <scope>NUCLEOTIDE SEQUENCE</scope>
    <source>
        <strain evidence="12">ChiSjej1B19-8411</strain>
    </source>
</reference>
<dbReference type="SUPFAM" id="SSF102114">
    <property type="entry name" value="Radical SAM enzymes"/>
    <property type="match status" value="1"/>
</dbReference>
<evidence type="ECO:0000256" key="3">
    <source>
        <dbReference type="ARBA" id="ARBA00022485"/>
    </source>
</evidence>
<keyword evidence="4" id="KW-0949">S-adenosyl-L-methionine</keyword>
<comment type="similarity">
    <text evidence="2">Belongs to the organic radical-activating enzymes family.</text>
</comment>
<evidence type="ECO:0000256" key="2">
    <source>
        <dbReference type="ARBA" id="ARBA00009777"/>
    </source>
</evidence>
<dbReference type="PANTHER" id="PTHR30352">
    <property type="entry name" value="PYRUVATE FORMATE-LYASE-ACTIVATING ENZYME"/>
    <property type="match status" value="1"/>
</dbReference>
<keyword evidence="7" id="KW-0408">Iron</keyword>
<accession>A0A9D1WIL6</accession>
<evidence type="ECO:0000313" key="13">
    <source>
        <dbReference type="Proteomes" id="UP000886817"/>
    </source>
</evidence>
<evidence type="ECO:0000259" key="11">
    <source>
        <dbReference type="PROSITE" id="PS51918"/>
    </source>
</evidence>
<dbReference type="PANTHER" id="PTHR30352:SF4">
    <property type="entry name" value="PYRUVATE FORMATE-LYASE 2-ACTIVATING ENZYME"/>
    <property type="match status" value="1"/>
</dbReference>
<dbReference type="EMBL" id="DXEX01000200">
    <property type="protein sequence ID" value="HIX59901.1"/>
    <property type="molecule type" value="Genomic_DNA"/>
</dbReference>
<dbReference type="PROSITE" id="PS51379">
    <property type="entry name" value="4FE4S_FER_2"/>
    <property type="match status" value="2"/>
</dbReference>
<dbReference type="Proteomes" id="UP000886817">
    <property type="component" value="Unassembled WGS sequence"/>
</dbReference>
<keyword evidence="6" id="KW-0560">Oxidoreductase</keyword>
<protein>
    <submittedName>
        <fullName evidence="12">Glycyl-radical enzyme activating protein</fullName>
    </submittedName>
</protein>
<evidence type="ECO:0000256" key="6">
    <source>
        <dbReference type="ARBA" id="ARBA00023002"/>
    </source>
</evidence>
<keyword evidence="8" id="KW-0411">Iron-sulfur</keyword>
<gene>
    <name evidence="12" type="ORF">IAA45_09345</name>
</gene>
<dbReference type="PROSITE" id="PS00198">
    <property type="entry name" value="4FE4S_FER_1"/>
    <property type="match status" value="1"/>
</dbReference>
<feature type="domain" description="4Fe-4S ferredoxin-type" evidence="10">
    <location>
        <begin position="75"/>
        <end position="101"/>
    </location>
</feature>
<dbReference type="InterPro" id="IPR034457">
    <property type="entry name" value="Organic_radical-activating"/>
</dbReference>
<comment type="catalytic activity">
    <reaction evidence="9">
        <text>glycyl-[protein] + reduced [flavodoxin] + S-adenosyl-L-methionine = glycin-2-yl radical-[protein] + semiquinone [flavodoxin] + 5'-deoxyadenosine + L-methionine + H(+)</text>
        <dbReference type="Rhea" id="RHEA:61976"/>
        <dbReference type="Rhea" id="RHEA-COMP:10622"/>
        <dbReference type="Rhea" id="RHEA-COMP:14480"/>
        <dbReference type="Rhea" id="RHEA-COMP:15993"/>
        <dbReference type="Rhea" id="RHEA-COMP:15994"/>
        <dbReference type="ChEBI" id="CHEBI:15378"/>
        <dbReference type="ChEBI" id="CHEBI:17319"/>
        <dbReference type="ChEBI" id="CHEBI:29947"/>
        <dbReference type="ChEBI" id="CHEBI:32722"/>
        <dbReference type="ChEBI" id="CHEBI:57618"/>
        <dbReference type="ChEBI" id="CHEBI:57844"/>
        <dbReference type="ChEBI" id="CHEBI:59789"/>
        <dbReference type="ChEBI" id="CHEBI:140311"/>
    </reaction>
</comment>
<dbReference type="SFLD" id="SFLDS00029">
    <property type="entry name" value="Radical_SAM"/>
    <property type="match status" value="1"/>
</dbReference>
<dbReference type="Pfam" id="PF00037">
    <property type="entry name" value="Fer4"/>
    <property type="match status" value="1"/>
</dbReference>
<dbReference type="InterPro" id="IPR013785">
    <property type="entry name" value="Aldolase_TIM"/>
</dbReference>
<dbReference type="InterPro" id="IPR017900">
    <property type="entry name" value="4Fe4S_Fe_S_CS"/>
</dbReference>
<dbReference type="SFLD" id="SFLDG01118">
    <property type="entry name" value="activating_enzymes__group_2"/>
    <property type="match status" value="1"/>
</dbReference>
<dbReference type="GO" id="GO:0016491">
    <property type="term" value="F:oxidoreductase activity"/>
    <property type="evidence" value="ECO:0007669"/>
    <property type="project" value="UniProtKB-KW"/>
</dbReference>
<dbReference type="InterPro" id="IPR007197">
    <property type="entry name" value="rSAM"/>
</dbReference>
<proteinExistence type="inferred from homology"/>
<dbReference type="Gene3D" id="3.20.20.70">
    <property type="entry name" value="Aldolase class I"/>
    <property type="match status" value="1"/>
</dbReference>
<evidence type="ECO:0000313" key="12">
    <source>
        <dbReference type="EMBL" id="HIX59901.1"/>
    </source>
</evidence>